<dbReference type="EMBL" id="HBFK01003099">
    <property type="protein sequence ID" value="CAD8735388.1"/>
    <property type="molecule type" value="Transcribed_RNA"/>
</dbReference>
<feature type="compositionally biased region" description="Polar residues" evidence="1">
    <location>
        <begin position="10"/>
        <end position="21"/>
    </location>
</feature>
<evidence type="ECO:0000256" key="1">
    <source>
        <dbReference type="SAM" id="MobiDB-lite"/>
    </source>
</evidence>
<accession>A0A6T8H424</accession>
<feature type="region of interest" description="Disordered" evidence="1">
    <location>
        <begin position="154"/>
        <end position="183"/>
    </location>
</feature>
<feature type="compositionally biased region" description="Basic and acidic residues" evidence="1">
    <location>
        <begin position="157"/>
        <end position="167"/>
    </location>
</feature>
<reference evidence="2" key="1">
    <citation type="submission" date="2021-01" db="EMBL/GenBank/DDBJ databases">
        <authorList>
            <person name="Corre E."/>
            <person name="Pelletier E."/>
            <person name="Niang G."/>
            <person name="Scheremetjew M."/>
            <person name="Finn R."/>
            <person name="Kale V."/>
            <person name="Holt S."/>
            <person name="Cochrane G."/>
            <person name="Meng A."/>
            <person name="Brown T."/>
            <person name="Cohen L."/>
        </authorList>
    </citation>
    <scope>NUCLEOTIDE SEQUENCE</scope>
    <source>
        <strain evidence="2">CCMP441</strain>
    </source>
</reference>
<proteinExistence type="predicted"/>
<organism evidence="2">
    <name type="scientific">Hemiselmis andersenii</name>
    <name type="common">Cryptophyte alga</name>
    <dbReference type="NCBI Taxonomy" id="464988"/>
    <lineage>
        <taxon>Eukaryota</taxon>
        <taxon>Cryptophyceae</taxon>
        <taxon>Cryptomonadales</taxon>
        <taxon>Hemiselmidaceae</taxon>
        <taxon>Hemiselmis</taxon>
    </lineage>
</organism>
<gene>
    <name evidence="2" type="ORF">HAND1043_LOCUS1879</name>
</gene>
<feature type="compositionally biased region" description="Polar residues" evidence="1">
    <location>
        <begin position="32"/>
        <end position="55"/>
    </location>
</feature>
<feature type="region of interest" description="Disordered" evidence="1">
    <location>
        <begin position="1"/>
        <end position="120"/>
    </location>
</feature>
<sequence length="201" mass="21642">MIRNPPMRSHPNSRATQSSIGSLLRDPEPVAPNQTPRTLASVTQGQSERPQSSHIRQYDGCSIHDSGGGGGVRTSRKSVKNESSSPMTEFKHVKGRATVEPNAKGCANPIIDPDSRSNGTQVKQFGRAFESNGNIITEPPSNDGFRAAKNISAAVQRDQKARKEHGDIITGANQSLAMGSGKRRCPMADTIANRNTQELLQ</sequence>
<protein>
    <submittedName>
        <fullName evidence="2">Uncharacterized protein</fullName>
    </submittedName>
</protein>
<dbReference type="AlphaFoldDB" id="A0A6T8H424"/>
<evidence type="ECO:0000313" key="2">
    <source>
        <dbReference type="EMBL" id="CAD8735388.1"/>
    </source>
</evidence>
<name>A0A6T8H424_HEMAN</name>